<evidence type="ECO:0000313" key="2">
    <source>
        <dbReference type="Proteomes" id="UP000796761"/>
    </source>
</evidence>
<comment type="caution">
    <text evidence="1">The sequence shown here is derived from an EMBL/GenBank/DDBJ whole genome shotgun (WGS) entry which is preliminary data.</text>
</comment>
<evidence type="ECO:0000313" key="1">
    <source>
        <dbReference type="EMBL" id="TRZ26850.1"/>
    </source>
</evidence>
<keyword evidence="2" id="KW-1185">Reference proteome</keyword>
<protein>
    <submittedName>
        <fullName evidence="1">Uncharacterized protein</fullName>
    </submittedName>
</protein>
<organism evidence="1 2">
    <name type="scientific">Zosterops borbonicus</name>
    <dbReference type="NCBI Taxonomy" id="364589"/>
    <lineage>
        <taxon>Eukaryota</taxon>
        <taxon>Metazoa</taxon>
        <taxon>Chordata</taxon>
        <taxon>Craniata</taxon>
        <taxon>Vertebrata</taxon>
        <taxon>Euteleostomi</taxon>
        <taxon>Archelosauria</taxon>
        <taxon>Archosauria</taxon>
        <taxon>Dinosauria</taxon>
        <taxon>Saurischia</taxon>
        <taxon>Theropoda</taxon>
        <taxon>Coelurosauria</taxon>
        <taxon>Aves</taxon>
        <taxon>Neognathae</taxon>
        <taxon>Neoaves</taxon>
        <taxon>Telluraves</taxon>
        <taxon>Australaves</taxon>
        <taxon>Passeriformes</taxon>
        <taxon>Sylvioidea</taxon>
        <taxon>Zosteropidae</taxon>
        <taxon>Zosterops</taxon>
    </lineage>
</organism>
<name>A0A8K1GWS2_9PASS</name>
<dbReference type="Proteomes" id="UP000796761">
    <property type="component" value="Unassembled WGS sequence"/>
</dbReference>
<dbReference type="AlphaFoldDB" id="A0A8K1GWS2"/>
<gene>
    <name evidence="1" type="ORF">HGM15179_000255</name>
</gene>
<sequence>MPEGCVPIQRSLDKPEKWADRNITKFKEGKPKVLFLERNTTRKAPEHTGHLDELEMRLSGKALEVLGAPRSTQAKICTLLAKKDPELD</sequence>
<accession>A0A8K1GWS2</accession>
<proteinExistence type="predicted"/>
<dbReference type="EMBL" id="SWJQ01000004">
    <property type="protein sequence ID" value="TRZ26850.1"/>
    <property type="molecule type" value="Genomic_DNA"/>
</dbReference>
<reference evidence="1" key="1">
    <citation type="submission" date="2019-04" db="EMBL/GenBank/DDBJ databases">
        <title>Genome assembly of Zosterops borbonicus 15179.</title>
        <authorList>
            <person name="Leroy T."/>
            <person name="Anselmetti Y."/>
            <person name="Tilak M.-K."/>
            <person name="Nabholz B."/>
        </authorList>
    </citation>
    <scope>NUCLEOTIDE SEQUENCE</scope>
    <source>
        <strain evidence="1">HGM_15179</strain>
        <tissue evidence="1">Muscle</tissue>
    </source>
</reference>